<gene>
    <name evidence="1" type="ORF">Pcinc_031097</name>
</gene>
<dbReference type="EMBL" id="JAWQEG010004079">
    <property type="protein sequence ID" value="KAK3863082.1"/>
    <property type="molecule type" value="Genomic_DNA"/>
</dbReference>
<reference evidence="1" key="1">
    <citation type="submission" date="2023-10" db="EMBL/GenBank/DDBJ databases">
        <title>Genome assemblies of two species of porcelain crab, Petrolisthes cinctipes and Petrolisthes manimaculis (Anomura: Porcellanidae).</title>
        <authorList>
            <person name="Angst P."/>
        </authorList>
    </citation>
    <scope>NUCLEOTIDE SEQUENCE</scope>
    <source>
        <strain evidence="1">PB745_01</strain>
        <tissue evidence="1">Gill</tissue>
    </source>
</reference>
<evidence type="ECO:0000313" key="2">
    <source>
        <dbReference type="Proteomes" id="UP001286313"/>
    </source>
</evidence>
<keyword evidence="2" id="KW-1185">Reference proteome</keyword>
<proteinExistence type="predicted"/>
<protein>
    <submittedName>
        <fullName evidence="1">Uncharacterized protein</fullName>
    </submittedName>
</protein>
<accession>A0AAE1EX18</accession>
<name>A0AAE1EX18_PETCI</name>
<dbReference type="AlphaFoldDB" id="A0AAE1EX18"/>
<sequence>AEAHPALVIRGGGRTPKQGLRVPAAQVLLSPLQLGYLPQGPYWGGQISFSVTRPADVLCLSPGGSPQVLIKFPKTVNTNRGPREGSAGYLTGEINSIVF</sequence>
<comment type="caution">
    <text evidence="1">The sequence shown here is derived from an EMBL/GenBank/DDBJ whole genome shotgun (WGS) entry which is preliminary data.</text>
</comment>
<feature type="non-terminal residue" evidence="1">
    <location>
        <position position="1"/>
    </location>
</feature>
<evidence type="ECO:0000313" key="1">
    <source>
        <dbReference type="EMBL" id="KAK3863082.1"/>
    </source>
</evidence>
<dbReference type="Proteomes" id="UP001286313">
    <property type="component" value="Unassembled WGS sequence"/>
</dbReference>
<organism evidence="1 2">
    <name type="scientific">Petrolisthes cinctipes</name>
    <name type="common">Flat porcelain crab</name>
    <dbReference type="NCBI Taxonomy" id="88211"/>
    <lineage>
        <taxon>Eukaryota</taxon>
        <taxon>Metazoa</taxon>
        <taxon>Ecdysozoa</taxon>
        <taxon>Arthropoda</taxon>
        <taxon>Crustacea</taxon>
        <taxon>Multicrustacea</taxon>
        <taxon>Malacostraca</taxon>
        <taxon>Eumalacostraca</taxon>
        <taxon>Eucarida</taxon>
        <taxon>Decapoda</taxon>
        <taxon>Pleocyemata</taxon>
        <taxon>Anomura</taxon>
        <taxon>Galatheoidea</taxon>
        <taxon>Porcellanidae</taxon>
        <taxon>Petrolisthes</taxon>
    </lineage>
</organism>